<accession>A0ABQ4P3X9</accession>
<dbReference type="RefSeq" id="WP_220779781.1">
    <property type="nucleotide sequence ID" value="NZ_BPEY01000009.1"/>
</dbReference>
<gene>
    <name evidence="1" type="ORF">TUM4438_08280</name>
</gene>
<dbReference type="EMBL" id="BPEY01000009">
    <property type="protein sequence ID" value="GIU42222.1"/>
    <property type="molecule type" value="Genomic_DNA"/>
</dbReference>
<sequence length="62" mass="7277">MDSIIGIHNQIEFGTTPEAQLARYQACLVEFEQLQYTDDYVLQIKEDIKKLQRLIEKKGEAY</sequence>
<name>A0ABQ4P3X9_9GAMM</name>
<evidence type="ECO:0000313" key="1">
    <source>
        <dbReference type="EMBL" id="GIU42222.1"/>
    </source>
</evidence>
<comment type="caution">
    <text evidence="1">The sequence shown here is derived from an EMBL/GenBank/DDBJ whole genome shotgun (WGS) entry which is preliminary data.</text>
</comment>
<organism evidence="1 2">
    <name type="scientific">Shewanella sairae</name>
    <dbReference type="NCBI Taxonomy" id="190310"/>
    <lineage>
        <taxon>Bacteria</taxon>
        <taxon>Pseudomonadati</taxon>
        <taxon>Pseudomonadota</taxon>
        <taxon>Gammaproteobacteria</taxon>
        <taxon>Alteromonadales</taxon>
        <taxon>Shewanellaceae</taxon>
        <taxon>Shewanella</taxon>
    </lineage>
</organism>
<evidence type="ECO:0000313" key="2">
    <source>
        <dbReference type="Proteomes" id="UP000887104"/>
    </source>
</evidence>
<protein>
    <submittedName>
        <fullName evidence="1">Uncharacterized protein</fullName>
    </submittedName>
</protein>
<dbReference type="Proteomes" id="UP000887104">
    <property type="component" value="Unassembled WGS sequence"/>
</dbReference>
<proteinExistence type="predicted"/>
<reference evidence="1" key="1">
    <citation type="submission" date="2021-05" db="EMBL/GenBank/DDBJ databases">
        <title>Molecular characterization for Shewanella algae harboring chromosomal blaOXA-55-like strains isolated from clinical and environment sample.</title>
        <authorList>
            <person name="Ohama Y."/>
            <person name="Aoki K."/>
            <person name="Harada S."/>
            <person name="Moriya K."/>
            <person name="Ishii Y."/>
            <person name="Tateda K."/>
        </authorList>
    </citation>
    <scope>NUCLEOTIDE SEQUENCE</scope>
    <source>
        <strain evidence="1">JCM 11563</strain>
    </source>
</reference>
<keyword evidence="2" id="KW-1185">Reference proteome</keyword>